<evidence type="ECO:0000256" key="11">
    <source>
        <dbReference type="SAM" id="SignalP"/>
    </source>
</evidence>
<feature type="signal peptide" evidence="11">
    <location>
        <begin position="1"/>
        <end position="21"/>
    </location>
</feature>
<evidence type="ECO:0000256" key="8">
    <source>
        <dbReference type="ARBA" id="ARBA00023295"/>
    </source>
</evidence>
<comment type="similarity">
    <text evidence="3">Belongs to the glycosyl hydrolase 3 family.</text>
</comment>
<keyword evidence="7" id="KW-0119">Carbohydrate metabolism</keyword>
<keyword evidence="11" id="KW-0732">Signal</keyword>
<dbReference type="InterPro" id="IPR001764">
    <property type="entry name" value="Glyco_hydro_3_N"/>
</dbReference>
<feature type="domain" description="Fibronectin type III-like" evidence="12">
    <location>
        <begin position="730"/>
        <end position="799"/>
    </location>
</feature>
<feature type="compositionally biased region" description="Gly residues" evidence="10">
    <location>
        <begin position="454"/>
        <end position="477"/>
    </location>
</feature>
<dbReference type="Proteomes" id="UP001408356">
    <property type="component" value="Unassembled WGS sequence"/>
</dbReference>
<dbReference type="InterPro" id="IPR013783">
    <property type="entry name" value="Ig-like_fold"/>
</dbReference>
<dbReference type="Pfam" id="PF01915">
    <property type="entry name" value="Glyco_hydro_3_C"/>
    <property type="match status" value="1"/>
</dbReference>
<dbReference type="PRINTS" id="PR00133">
    <property type="entry name" value="GLHYDRLASE3"/>
</dbReference>
<evidence type="ECO:0000256" key="3">
    <source>
        <dbReference type="ARBA" id="ARBA00005336"/>
    </source>
</evidence>
<dbReference type="InterPro" id="IPR002772">
    <property type="entry name" value="Glyco_hydro_3_C"/>
</dbReference>
<keyword evidence="14" id="KW-1185">Reference proteome</keyword>
<proteinExistence type="inferred from homology"/>
<gene>
    <name evidence="13" type="ORF">SUNI508_12973</name>
</gene>
<organism evidence="13 14">
    <name type="scientific">Seiridium unicorne</name>
    <dbReference type="NCBI Taxonomy" id="138068"/>
    <lineage>
        <taxon>Eukaryota</taxon>
        <taxon>Fungi</taxon>
        <taxon>Dikarya</taxon>
        <taxon>Ascomycota</taxon>
        <taxon>Pezizomycotina</taxon>
        <taxon>Sordariomycetes</taxon>
        <taxon>Xylariomycetidae</taxon>
        <taxon>Amphisphaeriales</taxon>
        <taxon>Sporocadaceae</taxon>
        <taxon>Seiridium</taxon>
    </lineage>
</organism>
<dbReference type="Pfam" id="PF00933">
    <property type="entry name" value="Glyco_hydro_3"/>
    <property type="match status" value="1"/>
</dbReference>
<keyword evidence="9" id="KW-0624">Polysaccharide degradation</keyword>
<dbReference type="SUPFAM" id="SSF52279">
    <property type="entry name" value="Beta-D-glucan exohydrolase, C-terminal domain"/>
    <property type="match status" value="1"/>
</dbReference>
<sequence>MRAVKGLSAVAALSGLSVSLAASNSSTPGLPLLSDGLVDLGVASEAYEKARLFVQGLTNEQKAKIIVGQSFTSDEASWTPLSSKDGVSGVNMALFVSGFPQINAAAMTWNPDLMEAQLKATGEEFYGMGYNLISGPVASPLGRDPYGGRLPESYSPDPYLSGILMGKAVSGMNSAGIVTVGRHFLLNEQETNRMGGGYSANADDKTFQELYLWPFADAVKSGLMGVMCAMNKVNGTLSCENSGLLNDYLKTSLGFPGMVMPDVGSQSTSYGSANAGLDYGSSQLWSEAIITAGIANGNLTQERLDDMAVRNLIGYYFAGLDNGEQPSLSSSSEYRDVRGNHSDVIQQVANEAIVLLKNDNSNGRGLPLNKPRTISLFGSHAGPCMAGPNQQFSVGGTPADTYQGHLATGGGSGQASFPYMITPFEVLNLRAAKEGSMLWWIMNNTYTPSSFSGFPGGGGGGDGGGGFPGGGGNGSAPGNGSTPGFPGGGGGGGGGDGGGGFPGGGGGGGGGGGFGFGGTGSSPSFLTYTPNSEVCIVFINSASGEGADRQELANVEQDTMVNTIADNCNNTVVVGNFAGPRVLDAWIEHPNITAVLYSGLLGQNSGQAISDVLHGDLNPSGKLTHTIAKNESDYPTPTCLTTECDFDEGVFIDYRYFESQNASIRYPFGHGLSYTSFTYGDVAASVTNQTALDSKYPTGQLTLGGYADLFDEVITVGSTIENSGAVDGAEVAQLYITFPEEAEEPTRILRGFQKVSIPAGETADVTFSLRRRDISYWDTAAQKWAIAEGEYTLAVGSSLQDIRGTTTVTV</sequence>
<evidence type="ECO:0000256" key="5">
    <source>
        <dbReference type="ARBA" id="ARBA00022801"/>
    </source>
</evidence>
<dbReference type="InterPro" id="IPR017853">
    <property type="entry name" value="GH"/>
</dbReference>
<keyword evidence="6" id="KW-0325">Glycoprotein</keyword>
<feature type="chain" id="PRO_5046972287" description="beta-glucosidase" evidence="11">
    <location>
        <begin position="22"/>
        <end position="810"/>
    </location>
</feature>
<dbReference type="SUPFAM" id="SSF51445">
    <property type="entry name" value="(Trans)glycosidases"/>
    <property type="match status" value="1"/>
</dbReference>
<keyword evidence="8" id="KW-0326">Glycosidase</keyword>
<feature type="region of interest" description="Disordered" evidence="10">
    <location>
        <begin position="453"/>
        <end position="506"/>
    </location>
</feature>
<evidence type="ECO:0000256" key="6">
    <source>
        <dbReference type="ARBA" id="ARBA00023180"/>
    </source>
</evidence>
<comment type="catalytic activity">
    <reaction evidence="1">
        <text>Hydrolysis of terminal, non-reducing beta-D-glucosyl residues with release of beta-D-glucose.</text>
        <dbReference type="EC" id="3.2.1.21"/>
    </reaction>
</comment>
<dbReference type="InterPro" id="IPR050288">
    <property type="entry name" value="Cellulose_deg_GH3"/>
</dbReference>
<dbReference type="EC" id="3.2.1.21" evidence="4"/>
<reference evidence="13 14" key="1">
    <citation type="journal article" date="2024" name="J. Plant Pathol.">
        <title>Sequence and assembly of the genome of Seiridium unicorne, isolate CBS 538.82, causal agent of cypress canker disease.</title>
        <authorList>
            <person name="Scali E."/>
            <person name="Rocca G.D."/>
            <person name="Danti R."/>
            <person name="Garbelotto M."/>
            <person name="Barberini S."/>
            <person name="Baroncelli R."/>
            <person name="Emiliani G."/>
        </authorList>
    </citation>
    <scope>NUCLEOTIDE SEQUENCE [LARGE SCALE GENOMIC DNA]</scope>
    <source>
        <strain evidence="13 14">BM-138-508</strain>
    </source>
</reference>
<dbReference type="PANTHER" id="PTHR42715:SF14">
    <property type="entry name" value="BETA-GLUCOSIDASE D-RELATED"/>
    <property type="match status" value="1"/>
</dbReference>
<dbReference type="PANTHER" id="PTHR42715">
    <property type="entry name" value="BETA-GLUCOSIDASE"/>
    <property type="match status" value="1"/>
</dbReference>
<dbReference type="Pfam" id="PF14310">
    <property type="entry name" value="Fn3-like"/>
    <property type="match status" value="1"/>
</dbReference>
<keyword evidence="5" id="KW-0378">Hydrolase</keyword>
<evidence type="ECO:0000256" key="2">
    <source>
        <dbReference type="ARBA" id="ARBA00004987"/>
    </source>
</evidence>
<evidence type="ECO:0000256" key="9">
    <source>
        <dbReference type="ARBA" id="ARBA00023326"/>
    </source>
</evidence>
<dbReference type="Gene3D" id="3.20.20.300">
    <property type="entry name" value="Glycoside hydrolase, family 3, N-terminal domain"/>
    <property type="match status" value="1"/>
</dbReference>
<evidence type="ECO:0000313" key="14">
    <source>
        <dbReference type="Proteomes" id="UP001408356"/>
    </source>
</evidence>
<protein>
    <recommendedName>
        <fullName evidence="4">beta-glucosidase</fullName>
        <ecNumber evidence="4">3.2.1.21</ecNumber>
    </recommendedName>
</protein>
<dbReference type="Gene3D" id="3.40.50.1700">
    <property type="entry name" value="Glycoside hydrolase family 3 C-terminal domain"/>
    <property type="match status" value="2"/>
</dbReference>
<feature type="compositionally biased region" description="Gly residues" evidence="10">
    <location>
        <begin position="485"/>
        <end position="506"/>
    </location>
</feature>
<dbReference type="InterPro" id="IPR026891">
    <property type="entry name" value="Fn3-like"/>
</dbReference>
<evidence type="ECO:0000256" key="1">
    <source>
        <dbReference type="ARBA" id="ARBA00000448"/>
    </source>
</evidence>
<name>A0ABR2VF34_9PEZI</name>
<evidence type="ECO:0000256" key="7">
    <source>
        <dbReference type="ARBA" id="ARBA00023277"/>
    </source>
</evidence>
<dbReference type="EMBL" id="JARVKF010000016">
    <property type="protein sequence ID" value="KAK9425439.1"/>
    <property type="molecule type" value="Genomic_DNA"/>
</dbReference>
<dbReference type="InterPro" id="IPR036881">
    <property type="entry name" value="Glyco_hydro_3_C_sf"/>
</dbReference>
<evidence type="ECO:0000313" key="13">
    <source>
        <dbReference type="EMBL" id="KAK9425439.1"/>
    </source>
</evidence>
<evidence type="ECO:0000256" key="10">
    <source>
        <dbReference type="SAM" id="MobiDB-lite"/>
    </source>
</evidence>
<evidence type="ECO:0000256" key="4">
    <source>
        <dbReference type="ARBA" id="ARBA00012744"/>
    </source>
</evidence>
<accession>A0ABR2VF34</accession>
<dbReference type="SMART" id="SM01217">
    <property type="entry name" value="Fn3_like"/>
    <property type="match status" value="1"/>
</dbReference>
<comment type="caution">
    <text evidence="13">The sequence shown here is derived from an EMBL/GenBank/DDBJ whole genome shotgun (WGS) entry which is preliminary data.</text>
</comment>
<dbReference type="Gene3D" id="2.60.40.10">
    <property type="entry name" value="Immunoglobulins"/>
    <property type="match status" value="1"/>
</dbReference>
<evidence type="ECO:0000259" key="12">
    <source>
        <dbReference type="SMART" id="SM01217"/>
    </source>
</evidence>
<dbReference type="InterPro" id="IPR036962">
    <property type="entry name" value="Glyco_hydro_3_N_sf"/>
</dbReference>
<comment type="pathway">
    <text evidence="2">Glycan metabolism; cellulose degradation.</text>
</comment>